<gene>
    <name evidence="5" type="ORF">IAA06_14595</name>
</gene>
<name>A0A9D2RYJ0_9FIRM</name>
<dbReference type="Gene3D" id="1.10.10.10">
    <property type="entry name" value="Winged helix-like DNA-binding domain superfamily/Winged helix DNA-binding domain"/>
    <property type="match status" value="1"/>
</dbReference>
<dbReference type="GO" id="GO:0003677">
    <property type="term" value="F:DNA binding"/>
    <property type="evidence" value="ECO:0007669"/>
    <property type="project" value="InterPro"/>
</dbReference>
<dbReference type="Pfam" id="PF13545">
    <property type="entry name" value="HTH_Crp_2"/>
    <property type="match status" value="1"/>
</dbReference>
<dbReference type="GO" id="GO:0006355">
    <property type="term" value="P:regulation of DNA-templated transcription"/>
    <property type="evidence" value="ECO:0007669"/>
    <property type="project" value="InterPro"/>
</dbReference>
<dbReference type="Proteomes" id="UP000823842">
    <property type="component" value="Unassembled WGS sequence"/>
</dbReference>
<reference evidence="5" key="1">
    <citation type="journal article" date="2021" name="PeerJ">
        <title>Extensive microbial diversity within the chicken gut microbiome revealed by metagenomics and culture.</title>
        <authorList>
            <person name="Gilroy R."/>
            <person name="Ravi A."/>
            <person name="Getino M."/>
            <person name="Pursley I."/>
            <person name="Horton D.L."/>
            <person name="Alikhan N.F."/>
            <person name="Baker D."/>
            <person name="Gharbi K."/>
            <person name="Hall N."/>
            <person name="Watson M."/>
            <person name="Adriaenssens E.M."/>
            <person name="Foster-Nyarko E."/>
            <person name="Jarju S."/>
            <person name="Secka A."/>
            <person name="Antonio M."/>
            <person name="Oren A."/>
            <person name="Chaudhuri R.R."/>
            <person name="La Ragione R."/>
            <person name="Hildebrand F."/>
            <person name="Pallen M.J."/>
        </authorList>
    </citation>
    <scope>NUCLEOTIDE SEQUENCE</scope>
    <source>
        <strain evidence="5">ChiSjej1B19-5720</strain>
    </source>
</reference>
<dbReference type="GO" id="GO:0042732">
    <property type="term" value="P:D-xylose metabolic process"/>
    <property type="evidence" value="ECO:0007669"/>
    <property type="project" value="UniProtKB-KW"/>
</dbReference>
<dbReference type="AlphaFoldDB" id="A0A9D2RYJ0"/>
<dbReference type="InterPro" id="IPR012318">
    <property type="entry name" value="HTH_CRP"/>
</dbReference>
<dbReference type="SUPFAM" id="SSF53067">
    <property type="entry name" value="Actin-like ATPase domain"/>
    <property type="match status" value="2"/>
</dbReference>
<dbReference type="SMART" id="SM00419">
    <property type="entry name" value="HTH_CRP"/>
    <property type="match status" value="1"/>
</dbReference>
<reference evidence="5" key="2">
    <citation type="submission" date="2021-04" db="EMBL/GenBank/DDBJ databases">
        <authorList>
            <person name="Gilroy R."/>
        </authorList>
    </citation>
    <scope>NUCLEOTIDE SEQUENCE</scope>
    <source>
        <strain evidence="5">ChiSjej1B19-5720</strain>
    </source>
</reference>
<evidence type="ECO:0000256" key="2">
    <source>
        <dbReference type="ARBA" id="ARBA00006479"/>
    </source>
</evidence>
<comment type="caution">
    <text evidence="5">The sequence shown here is derived from an EMBL/GenBank/DDBJ whole genome shotgun (WGS) entry which is preliminary data.</text>
</comment>
<organism evidence="5 6">
    <name type="scientific">Candidatus Blautia faecavium</name>
    <dbReference type="NCBI Taxonomy" id="2838487"/>
    <lineage>
        <taxon>Bacteria</taxon>
        <taxon>Bacillati</taxon>
        <taxon>Bacillota</taxon>
        <taxon>Clostridia</taxon>
        <taxon>Lachnospirales</taxon>
        <taxon>Lachnospiraceae</taxon>
        <taxon>Blautia</taxon>
    </lineage>
</organism>
<dbReference type="PANTHER" id="PTHR18964:SF149">
    <property type="entry name" value="BIFUNCTIONAL UDP-N-ACETYLGLUCOSAMINE 2-EPIMERASE_N-ACETYLMANNOSAMINE KINASE"/>
    <property type="match status" value="1"/>
</dbReference>
<dbReference type="InterPro" id="IPR043129">
    <property type="entry name" value="ATPase_NBD"/>
</dbReference>
<feature type="domain" description="HTH crp-type" evidence="4">
    <location>
        <begin position="13"/>
        <end position="74"/>
    </location>
</feature>
<dbReference type="Pfam" id="PF00480">
    <property type="entry name" value="ROK"/>
    <property type="match status" value="1"/>
</dbReference>
<dbReference type="EMBL" id="DWYZ01000282">
    <property type="protein sequence ID" value="HJB30000.1"/>
    <property type="molecule type" value="Genomic_DNA"/>
</dbReference>
<dbReference type="InterPro" id="IPR036388">
    <property type="entry name" value="WH-like_DNA-bd_sf"/>
</dbReference>
<keyword evidence="3" id="KW-0119">Carbohydrate metabolism</keyword>
<accession>A0A9D2RYJ0</accession>
<comment type="similarity">
    <text evidence="2">Belongs to the ROK (NagC/XylR) family.</text>
</comment>
<proteinExistence type="inferred from homology"/>
<comment type="function">
    <text evidence="1">Transcriptional repressor of xylose-utilizing enzymes.</text>
</comment>
<evidence type="ECO:0000259" key="4">
    <source>
        <dbReference type="SMART" id="SM00419"/>
    </source>
</evidence>
<evidence type="ECO:0000313" key="6">
    <source>
        <dbReference type="Proteomes" id="UP000823842"/>
    </source>
</evidence>
<dbReference type="SUPFAM" id="SSF46785">
    <property type="entry name" value="Winged helix' DNA-binding domain"/>
    <property type="match status" value="1"/>
</dbReference>
<dbReference type="PANTHER" id="PTHR18964">
    <property type="entry name" value="ROK (REPRESSOR, ORF, KINASE) FAMILY"/>
    <property type="match status" value="1"/>
</dbReference>
<evidence type="ECO:0000313" key="5">
    <source>
        <dbReference type="EMBL" id="HJB30000.1"/>
    </source>
</evidence>
<protein>
    <submittedName>
        <fullName evidence="5">ROK family protein</fullName>
    </submittedName>
</protein>
<keyword evidence="3" id="KW-0859">Xylose metabolism</keyword>
<sequence length="374" mass="42068">MNKNSLNELKQTNINNVCHYIYQVRSTSKQDIGQQLNLSRPTVNQILQKLEEHNLIEKSGYFSSTGGRKAEILSFCANSKLALGIEILKDSYEITVINLYGEILKSEKYMLSFQNTPEYFQKVCTDILSFTDSLPENYGEILGAGIVLQGLISSDGTRVTYGKILDCTGLDVSSFSSHLPWPCKMIHDAESAANIELWENPAVSDAIFFHIRNNMSGALIVNSSFLPGKELKSGVFEHMTLIPDGRPCYCGKKGCVETYCSLQALLKPTESLEAFMYQLRLDNLVYRERWNEYLIYLAKAIDNLHMVIDYDVILGGTLGQVLSSSDIRFLHEFIKKNSAFPSQRKFIKISHTASIPNAKGAALPFVREFLDIIL</sequence>
<evidence type="ECO:0000256" key="1">
    <source>
        <dbReference type="ARBA" id="ARBA00002486"/>
    </source>
</evidence>
<dbReference type="InterPro" id="IPR036390">
    <property type="entry name" value="WH_DNA-bd_sf"/>
</dbReference>
<dbReference type="InterPro" id="IPR000600">
    <property type="entry name" value="ROK"/>
</dbReference>
<evidence type="ECO:0000256" key="3">
    <source>
        <dbReference type="ARBA" id="ARBA00022629"/>
    </source>
</evidence>
<dbReference type="Gene3D" id="3.30.420.40">
    <property type="match status" value="2"/>
</dbReference>